<reference evidence="3" key="1">
    <citation type="submission" date="2025-08" db="UniProtKB">
        <authorList>
            <consortium name="RefSeq"/>
        </authorList>
    </citation>
    <scope>IDENTIFICATION</scope>
    <source>
        <strain evidence="3">14028-0561.14</strain>
        <tissue evidence="3">Whole fly</tissue>
    </source>
</reference>
<dbReference type="Proteomes" id="UP001652661">
    <property type="component" value="Chromosome 3L"/>
</dbReference>
<feature type="region of interest" description="Disordered" evidence="1">
    <location>
        <begin position="1"/>
        <end position="20"/>
    </location>
</feature>
<dbReference type="Gene3D" id="2.130.10.10">
    <property type="entry name" value="YVTN repeat-like/Quinoprotein amine dehydrogenase"/>
    <property type="match status" value="1"/>
</dbReference>
<organism evidence="2 3">
    <name type="scientific">Drosophila kikkawai</name>
    <name type="common">Fruit fly</name>
    <dbReference type="NCBI Taxonomy" id="30033"/>
    <lineage>
        <taxon>Eukaryota</taxon>
        <taxon>Metazoa</taxon>
        <taxon>Ecdysozoa</taxon>
        <taxon>Arthropoda</taxon>
        <taxon>Hexapoda</taxon>
        <taxon>Insecta</taxon>
        <taxon>Pterygota</taxon>
        <taxon>Neoptera</taxon>
        <taxon>Endopterygota</taxon>
        <taxon>Diptera</taxon>
        <taxon>Brachycera</taxon>
        <taxon>Muscomorpha</taxon>
        <taxon>Ephydroidea</taxon>
        <taxon>Drosophilidae</taxon>
        <taxon>Drosophila</taxon>
        <taxon>Sophophora</taxon>
    </lineage>
</organism>
<dbReference type="AlphaFoldDB" id="A0A6P4IH04"/>
<dbReference type="GeneID" id="108075157"/>
<dbReference type="InterPro" id="IPR015943">
    <property type="entry name" value="WD40/YVTN_repeat-like_dom_sf"/>
</dbReference>
<dbReference type="OrthoDB" id="6021743at2759"/>
<evidence type="ECO:0000256" key="1">
    <source>
        <dbReference type="SAM" id="MobiDB-lite"/>
    </source>
</evidence>
<dbReference type="InterPro" id="IPR036322">
    <property type="entry name" value="WD40_repeat_dom_sf"/>
</dbReference>
<dbReference type="RefSeq" id="XP_017022934.1">
    <property type="nucleotide sequence ID" value="XM_017167445.3"/>
</dbReference>
<name>A0A6P4IH04_DROKI</name>
<gene>
    <name evidence="3" type="primary">LOC108075157</name>
</gene>
<protein>
    <recommendedName>
        <fullName evidence="4">Transcription factor IIIC 90kDa subunit N-terminal domain-containing protein</fullName>
    </recommendedName>
</protein>
<accession>A0A6P4IH04</accession>
<evidence type="ECO:0008006" key="4">
    <source>
        <dbReference type="Google" id="ProtNLM"/>
    </source>
</evidence>
<dbReference type="SUPFAM" id="SSF50978">
    <property type="entry name" value="WD40 repeat-like"/>
    <property type="match status" value="1"/>
</dbReference>
<proteinExistence type="predicted"/>
<evidence type="ECO:0000313" key="2">
    <source>
        <dbReference type="Proteomes" id="UP001652661"/>
    </source>
</evidence>
<keyword evidence="2" id="KW-1185">Reference proteome</keyword>
<evidence type="ECO:0000313" key="3">
    <source>
        <dbReference type="RefSeq" id="XP_017022934.1"/>
    </source>
</evidence>
<sequence length="702" mass="79368">MTSCTETTISGGGQDSGKPNPQFTVLAQSDIRQDTIEDFLASHADGDFLALIGSKSSVVTLEMTHKNTFSAPFSYILADFECSAVDPRPLDVLANQVNLESIYESCNVLEAQALALEPVYTSVCSAAVPPAKLRAVKKANGLLPNGNLLLASLNTRGSIIFMSKPSEYPGWSLLESLNVAVILRDNLLPPMKSSKINNFQKYQAFMDRAWITMFAWLTSQDQGHALVLGTANGSLWLLSLSSDVQTLREHKVLETSLDRICFLQAFEDLLLVGDVKGTIRLYRVSTSNESCLVLVKELWSKADRMGLQRGVITRCPERGCYYITCCKAAHLLTWCMQVSGENEEWLETRLYVGGMKITGLSALGHNSYVVGNISKNLHRIQISHEGQEFSLKKQSIPMDMLENFEVLDLSYSLNGNLLTVFLNRNKEYMNSHLWQRSQIVVQVGKLQDENAEETLARLAKKLEFNEPINPYTDYLAELRMKIFSQKELQTYLNFSPLDSFQFAEDATDSQLLKLKIKYHVLQAIAHLHSNFLELTEHARKFLDEMELLLAMLVTTHIRLRLQFLRTLSKLTPFQEEAAKSMFKEAFRLINKLKSDFNENHPLKCTTNAFVEHISTHLEILHLKLGGGNPPKNMDPESEMPGIRCCVSYLEISLSLERRYCTLCDRQILMELENLQELYEHNDSQQITCPFCHGSFTEELLNA</sequence>